<dbReference type="Proteomes" id="UP000092444">
    <property type="component" value="Unassembled WGS sequence"/>
</dbReference>
<proteinExistence type="predicted"/>
<dbReference type="EMBL" id="CCAG010019115">
    <property type="status" value="NOT_ANNOTATED_CDS"/>
    <property type="molecule type" value="Genomic_DNA"/>
</dbReference>
<reference evidence="1" key="1">
    <citation type="submission" date="2020-05" db="UniProtKB">
        <authorList>
            <consortium name="EnsemblMetazoa"/>
        </authorList>
    </citation>
    <scope>IDENTIFICATION</scope>
    <source>
        <strain evidence="1">Yale</strain>
    </source>
</reference>
<name>A0A1B0FH94_GLOMM</name>
<sequence>MCKENSPTNVNSPAVVDVKNSNNNETRKLLHRQIWIPAILADILKQRDEVLMGCLVEIVNLKRERHSAEAIDSNYELNHEVMERKQQVSEPLVHDLTFTMKNKMAEKELVKVIKSNVKLSLASLFSQFVILEKKPNILYLNTCVRAYPKGLRADSDPRKPITSIDEYFEKIGIKRINQVWGCGDKTSCEVQLDIKKRQMKKVDGQRTVKLTAADWMDHPDRFLLELGGR</sequence>
<evidence type="ECO:0000313" key="1">
    <source>
        <dbReference type="EnsemblMetazoa" id="GMOY003130-PA"/>
    </source>
</evidence>
<protein>
    <submittedName>
        <fullName evidence="1">Uncharacterized protein</fullName>
    </submittedName>
</protein>
<evidence type="ECO:0000313" key="2">
    <source>
        <dbReference type="Proteomes" id="UP000092444"/>
    </source>
</evidence>
<dbReference type="PhylomeDB" id="A0A1B0FH94"/>
<dbReference type="VEuPathDB" id="VectorBase:GMOY003130"/>
<dbReference type="EnsemblMetazoa" id="GMOY003130-RA">
    <property type="protein sequence ID" value="GMOY003130-PA"/>
    <property type="gene ID" value="GMOY003130"/>
</dbReference>
<keyword evidence="2" id="KW-1185">Reference proteome</keyword>
<dbReference type="AlphaFoldDB" id="A0A1B0FH94"/>
<accession>A0A1B0FH94</accession>
<organism evidence="1 2">
    <name type="scientific">Glossina morsitans morsitans</name>
    <name type="common">Savannah tsetse fly</name>
    <dbReference type="NCBI Taxonomy" id="37546"/>
    <lineage>
        <taxon>Eukaryota</taxon>
        <taxon>Metazoa</taxon>
        <taxon>Ecdysozoa</taxon>
        <taxon>Arthropoda</taxon>
        <taxon>Hexapoda</taxon>
        <taxon>Insecta</taxon>
        <taxon>Pterygota</taxon>
        <taxon>Neoptera</taxon>
        <taxon>Endopterygota</taxon>
        <taxon>Diptera</taxon>
        <taxon>Brachycera</taxon>
        <taxon>Muscomorpha</taxon>
        <taxon>Hippoboscoidea</taxon>
        <taxon>Glossinidae</taxon>
        <taxon>Glossina</taxon>
    </lineage>
</organism>